<sequence>MQFRVMIPHITAASSVFIRLSAQSFRREIRVPKLGSIRRRFQTLRAQQENAGTEITVSVNKTPKALPVWQRLGLLSRGIELYANSQRKRPYTTQFVFSLVIYFLGDLSAQKINGDVYDYSRMMRTLVISAGSSIPTYEWILFLGNNFNYASKLLSLAVKIIVNQVVFTPINNVWFFGMHSLLSGDSLPAIWQRLKDTVPTSIMNSCKLWPPITAFNLAFIHPDYRCIFAGFIAIGWQTYLSYLNRQSELNRLLERGSLKD</sequence>
<evidence type="ECO:0000256" key="3">
    <source>
        <dbReference type="ARBA" id="ARBA00022692"/>
    </source>
</evidence>
<evidence type="ECO:0000313" key="7">
    <source>
        <dbReference type="EMBL" id="RKF80528.1"/>
    </source>
</evidence>
<dbReference type="PANTHER" id="PTHR11266:SF113">
    <property type="entry name" value="MEMBRANE PROTEIN, MPV17_PMP22 FAMILY, PUTATIVE (AFU_ORTHOLOGUE AFUA_1G13840)-RELATED"/>
    <property type="match status" value="1"/>
</dbReference>
<evidence type="ECO:0000313" key="8">
    <source>
        <dbReference type="Proteomes" id="UP000285326"/>
    </source>
</evidence>
<evidence type="ECO:0000256" key="4">
    <source>
        <dbReference type="ARBA" id="ARBA00022989"/>
    </source>
</evidence>
<comment type="caution">
    <text evidence="7">The sequence shown here is derived from an EMBL/GenBank/DDBJ whole genome shotgun (WGS) entry which is preliminary data.</text>
</comment>
<dbReference type="EMBL" id="MCBS01019231">
    <property type="protein sequence ID" value="RKF80528.1"/>
    <property type="molecule type" value="Genomic_DNA"/>
</dbReference>
<keyword evidence="3" id="KW-0812">Transmembrane</keyword>
<evidence type="ECO:0000256" key="5">
    <source>
        <dbReference type="ARBA" id="ARBA00023136"/>
    </source>
</evidence>
<reference evidence="7 8" key="1">
    <citation type="journal article" date="2018" name="BMC Genomics">
        <title>Comparative genome analyses reveal sequence features reflecting distinct modes of host-adaptation between dicot and monocot powdery mildew.</title>
        <authorList>
            <person name="Wu Y."/>
            <person name="Ma X."/>
            <person name="Pan Z."/>
            <person name="Kale S.D."/>
            <person name="Song Y."/>
            <person name="King H."/>
            <person name="Zhang Q."/>
            <person name="Presley C."/>
            <person name="Deng X."/>
            <person name="Wei C.I."/>
            <person name="Xiao S."/>
        </authorList>
    </citation>
    <scope>NUCLEOTIDE SEQUENCE [LARGE SCALE GENOMIC DNA]</scope>
    <source>
        <strain evidence="7">UMSG1</strain>
    </source>
</reference>
<dbReference type="InterPro" id="IPR007248">
    <property type="entry name" value="Mpv17_PMP22"/>
</dbReference>
<dbReference type="Proteomes" id="UP000285326">
    <property type="component" value="Unassembled WGS sequence"/>
</dbReference>
<keyword evidence="5" id="KW-0472">Membrane</keyword>
<dbReference type="PANTHER" id="PTHR11266">
    <property type="entry name" value="PEROXISOMAL MEMBRANE PROTEIN 2, PXMP2 MPV17"/>
    <property type="match status" value="1"/>
</dbReference>
<keyword evidence="4" id="KW-1133">Transmembrane helix</keyword>
<protein>
    <submittedName>
        <fullName evidence="7">PXMP2/4 family protein 4</fullName>
    </submittedName>
</protein>
<evidence type="ECO:0000256" key="6">
    <source>
        <dbReference type="RuleBase" id="RU363053"/>
    </source>
</evidence>
<gene>
    <name evidence="7" type="ORF">GcM1_192027</name>
</gene>
<comment type="subcellular location">
    <subcellularLocation>
        <location evidence="1">Membrane</location>
        <topology evidence="1">Multi-pass membrane protein</topology>
    </subcellularLocation>
</comment>
<name>A0A420J197_9PEZI</name>
<evidence type="ECO:0000256" key="1">
    <source>
        <dbReference type="ARBA" id="ARBA00004141"/>
    </source>
</evidence>
<proteinExistence type="inferred from homology"/>
<comment type="similarity">
    <text evidence="2 6">Belongs to the peroxisomal membrane protein PXMP2/4 family.</text>
</comment>
<dbReference type="AlphaFoldDB" id="A0A420J197"/>
<dbReference type="GO" id="GO:0005739">
    <property type="term" value="C:mitochondrion"/>
    <property type="evidence" value="ECO:0007669"/>
    <property type="project" value="TreeGrafter"/>
</dbReference>
<dbReference type="Pfam" id="PF04117">
    <property type="entry name" value="Mpv17_PMP22"/>
    <property type="match status" value="1"/>
</dbReference>
<evidence type="ECO:0000256" key="2">
    <source>
        <dbReference type="ARBA" id="ARBA00006824"/>
    </source>
</evidence>
<organism evidence="7 8">
    <name type="scientific">Golovinomyces cichoracearum</name>
    <dbReference type="NCBI Taxonomy" id="62708"/>
    <lineage>
        <taxon>Eukaryota</taxon>
        <taxon>Fungi</taxon>
        <taxon>Dikarya</taxon>
        <taxon>Ascomycota</taxon>
        <taxon>Pezizomycotina</taxon>
        <taxon>Leotiomycetes</taxon>
        <taxon>Erysiphales</taxon>
        <taxon>Erysiphaceae</taxon>
        <taxon>Golovinomyces</taxon>
    </lineage>
</organism>
<dbReference type="GO" id="GO:0016020">
    <property type="term" value="C:membrane"/>
    <property type="evidence" value="ECO:0007669"/>
    <property type="project" value="UniProtKB-SubCell"/>
</dbReference>
<accession>A0A420J197</accession>